<evidence type="ECO:0000256" key="1">
    <source>
        <dbReference type="ARBA" id="ARBA00022723"/>
    </source>
</evidence>
<dbReference type="PROSITE" id="PS00498">
    <property type="entry name" value="TYROSINASE_2"/>
    <property type="match status" value="1"/>
</dbReference>
<keyword evidence="5" id="KW-1185">Reference proteome</keyword>
<dbReference type="PRINTS" id="PR00092">
    <property type="entry name" value="TYROSINASE"/>
</dbReference>
<dbReference type="RefSeq" id="XP_033602903.1">
    <property type="nucleotide sequence ID" value="XM_033746680.1"/>
</dbReference>
<proteinExistence type="predicted"/>
<dbReference type="PANTHER" id="PTHR11474">
    <property type="entry name" value="TYROSINASE FAMILY MEMBER"/>
    <property type="match status" value="1"/>
</dbReference>
<dbReference type="InterPro" id="IPR002227">
    <property type="entry name" value="Tyrosinase_Cu-bd"/>
</dbReference>
<accession>A0A6A6WC88</accession>
<feature type="domain" description="Tyrosinase copper-binding" evidence="2">
    <location>
        <begin position="88"/>
        <end position="105"/>
    </location>
</feature>
<protein>
    <submittedName>
        <fullName evidence="4">Di-copper centre-containing protein</fullName>
    </submittedName>
</protein>
<evidence type="ECO:0000313" key="4">
    <source>
        <dbReference type="EMBL" id="KAF2760452.1"/>
    </source>
</evidence>
<evidence type="ECO:0000259" key="2">
    <source>
        <dbReference type="PROSITE" id="PS00497"/>
    </source>
</evidence>
<dbReference type="Pfam" id="PF00264">
    <property type="entry name" value="Tyrosinase"/>
    <property type="match status" value="1"/>
</dbReference>
<evidence type="ECO:0000313" key="5">
    <source>
        <dbReference type="Proteomes" id="UP000799437"/>
    </source>
</evidence>
<dbReference type="Proteomes" id="UP000799437">
    <property type="component" value="Unassembled WGS sequence"/>
</dbReference>
<dbReference type="Gene3D" id="1.10.1280.10">
    <property type="entry name" value="Di-copper center containing domain from catechol oxidase"/>
    <property type="match status" value="1"/>
</dbReference>
<dbReference type="AlphaFoldDB" id="A0A6A6WC88"/>
<name>A0A6A6WC88_9PEZI</name>
<evidence type="ECO:0000259" key="3">
    <source>
        <dbReference type="PROSITE" id="PS00498"/>
    </source>
</evidence>
<dbReference type="PROSITE" id="PS00497">
    <property type="entry name" value="TYROSINASE_1"/>
    <property type="match status" value="1"/>
</dbReference>
<dbReference type="GO" id="GO:0016491">
    <property type="term" value="F:oxidoreductase activity"/>
    <property type="evidence" value="ECO:0007669"/>
    <property type="project" value="InterPro"/>
</dbReference>
<gene>
    <name evidence="4" type="ORF">EJ05DRAFT_498414</name>
</gene>
<sequence length="654" mass="74655">MTRIQPLRVRRDIRKLEADWRRGVEEPSLEGAADLKKPLEDLIRAFKGIQELPPNHPRSYFRITSYHGEPFRGAGRSDARYWGGYCNHGNVLFPVWHRAYLLELENALRSIEGCEQVTLPYWNEVDEVTEKNGLPGVFLMRKFPLDGTEIHNPLFSYKFQARIRNNIQTKPGHSYDKDEGYETVRYPFSGLVGERDRAATTEHNSRMRARGEESTNRALNENVVNWLGGSVRNWVDENVYTGVRLKFERCLEAPNYTVFSNTTSSSKWNEDHFDTSKSSTQRTFDGSETTIAVSLEDPHNGIHLAIGGFEFLGKRNVNAIAGANGDMGENNTASFDPIFFFHHSFIDLLFWQWQKRHDRLDFLDIIDGYAGTTSNDEQGPTAGTPDNAWLNMKFPLQPFKAWKYAPCQGDIPEHMQHRDVMASVERPLQEVEGVLAPSTWNISTGLPPPIPYEWPIRTWPPHSWPPSEWPPSNWPHEVSVTGEDMVNIIKLGYTYEEPPISSAFKSAAQENQNPAVNQPTPVLKVPDVSRAGIAGSFMISTWAHGKLLDLTPVLSRWNVRGCANCLTHLTVRTFVPLHGWTIEDARKTTFTYRIHLREVHNKDRSQRRDTTRNSNFEGKIGFIVNKHHEKLVQSSNATGRLPHTGQRALIRAMF</sequence>
<feature type="domain" description="Tyrosinase copper-binding" evidence="3">
    <location>
        <begin position="336"/>
        <end position="347"/>
    </location>
</feature>
<reference evidence="4" key="1">
    <citation type="journal article" date="2020" name="Stud. Mycol.">
        <title>101 Dothideomycetes genomes: a test case for predicting lifestyles and emergence of pathogens.</title>
        <authorList>
            <person name="Haridas S."/>
            <person name="Albert R."/>
            <person name="Binder M."/>
            <person name="Bloem J."/>
            <person name="Labutti K."/>
            <person name="Salamov A."/>
            <person name="Andreopoulos B."/>
            <person name="Baker S."/>
            <person name="Barry K."/>
            <person name="Bills G."/>
            <person name="Bluhm B."/>
            <person name="Cannon C."/>
            <person name="Castanera R."/>
            <person name="Culley D."/>
            <person name="Daum C."/>
            <person name="Ezra D."/>
            <person name="Gonzalez J."/>
            <person name="Henrissat B."/>
            <person name="Kuo A."/>
            <person name="Liang C."/>
            <person name="Lipzen A."/>
            <person name="Lutzoni F."/>
            <person name="Magnuson J."/>
            <person name="Mondo S."/>
            <person name="Nolan M."/>
            <person name="Ohm R."/>
            <person name="Pangilinan J."/>
            <person name="Park H.-J."/>
            <person name="Ramirez L."/>
            <person name="Alfaro M."/>
            <person name="Sun H."/>
            <person name="Tritt A."/>
            <person name="Yoshinaga Y."/>
            <person name="Zwiers L.-H."/>
            <person name="Turgeon B."/>
            <person name="Goodwin S."/>
            <person name="Spatafora J."/>
            <person name="Crous P."/>
            <person name="Grigoriev I."/>
        </authorList>
    </citation>
    <scope>NUCLEOTIDE SEQUENCE</scope>
    <source>
        <strain evidence="4">CBS 121739</strain>
    </source>
</reference>
<dbReference type="GeneID" id="54487734"/>
<dbReference type="EMBL" id="ML996568">
    <property type="protein sequence ID" value="KAF2760452.1"/>
    <property type="molecule type" value="Genomic_DNA"/>
</dbReference>
<dbReference type="GO" id="GO:0046872">
    <property type="term" value="F:metal ion binding"/>
    <property type="evidence" value="ECO:0007669"/>
    <property type="project" value="UniProtKB-KW"/>
</dbReference>
<dbReference type="InterPro" id="IPR008922">
    <property type="entry name" value="Di-copper_centre_dom_sf"/>
</dbReference>
<dbReference type="InterPro" id="IPR050316">
    <property type="entry name" value="Tyrosinase/Hemocyanin"/>
</dbReference>
<organism evidence="4 5">
    <name type="scientific">Pseudovirgaria hyperparasitica</name>
    <dbReference type="NCBI Taxonomy" id="470096"/>
    <lineage>
        <taxon>Eukaryota</taxon>
        <taxon>Fungi</taxon>
        <taxon>Dikarya</taxon>
        <taxon>Ascomycota</taxon>
        <taxon>Pezizomycotina</taxon>
        <taxon>Dothideomycetes</taxon>
        <taxon>Dothideomycetes incertae sedis</taxon>
        <taxon>Acrospermales</taxon>
        <taxon>Acrospermaceae</taxon>
        <taxon>Pseudovirgaria</taxon>
    </lineage>
</organism>
<dbReference type="SUPFAM" id="SSF48056">
    <property type="entry name" value="Di-copper centre-containing domain"/>
    <property type="match status" value="1"/>
</dbReference>
<dbReference type="OrthoDB" id="6132182at2759"/>
<keyword evidence="1" id="KW-0479">Metal-binding</keyword>